<dbReference type="Pfam" id="PF00378">
    <property type="entry name" value="ECH_1"/>
    <property type="match status" value="1"/>
</dbReference>
<dbReference type="InterPro" id="IPR051053">
    <property type="entry name" value="ECH/Chromodomain_protein"/>
</dbReference>
<dbReference type="InterPro" id="IPR001753">
    <property type="entry name" value="Enoyl-CoA_hydra/iso"/>
</dbReference>
<feature type="compositionally biased region" description="Polar residues" evidence="1">
    <location>
        <begin position="562"/>
        <end position="574"/>
    </location>
</feature>
<feature type="region of interest" description="Disordered" evidence="1">
    <location>
        <begin position="401"/>
        <end position="484"/>
    </location>
</feature>
<feature type="region of interest" description="Disordered" evidence="1">
    <location>
        <begin position="527"/>
        <end position="581"/>
    </location>
</feature>
<gene>
    <name evidence="4" type="primary">LOC108048282</name>
    <name evidence="2" type="synonym">108048282</name>
</gene>
<evidence type="ECO:0000256" key="1">
    <source>
        <dbReference type="SAM" id="MobiDB-lite"/>
    </source>
</evidence>
<name>A0A6P4F1N1_DRORH</name>
<feature type="region of interest" description="Disordered" evidence="1">
    <location>
        <begin position="595"/>
        <end position="640"/>
    </location>
</feature>
<reference evidence="3" key="1">
    <citation type="journal article" date="2021" name="Elife">
        <title>Highly contiguous assemblies of 101 drosophilid genomes.</title>
        <authorList>
            <person name="Kim B.Y."/>
            <person name="Wang J.R."/>
            <person name="Miller D.E."/>
            <person name="Barmina O."/>
            <person name="Delaney E."/>
            <person name="Thompson A."/>
            <person name="Comeault A.A."/>
            <person name="Peede D."/>
            <person name="D'Agostino E.R."/>
            <person name="Pelaez J."/>
            <person name="Aguilar J.M."/>
            <person name="Haji D."/>
            <person name="Matsunaga T."/>
            <person name="Armstrong E.E."/>
            <person name="Zych M."/>
            <person name="Ogawa Y."/>
            <person name="Stamenkovic-Radak M."/>
            <person name="Jelic M."/>
            <person name="Veselinovic M.S."/>
            <person name="Tanaskovic M."/>
            <person name="Eric P."/>
            <person name="Gao J.J."/>
            <person name="Katoh T.K."/>
            <person name="Toda M.J."/>
            <person name="Watabe H."/>
            <person name="Watada M."/>
            <person name="Davis J.S."/>
            <person name="Moyle L.C."/>
            <person name="Manoli G."/>
            <person name="Bertolini E."/>
            <person name="Kostal V."/>
            <person name="Hawley R.S."/>
            <person name="Takahashi A."/>
            <person name="Jones C.D."/>
            <person name="Price D.K."/>
            <person name="Whiteman N."/>
            <person name="Kopp A."/>
            <person name="Matute D.R."/>
            <person name="Petrov D.A."/>
        </authorList>
    </citation>
    <scope>NUCLEOTIDE SEQUENCE [LARGE SCALE GENOMIC DNA]</scope>
</reference>
<sequence length="930" mass="100400">MEQVRDTKVQTPEPMEADDPPQEVERTESPEPKTAPLETLEKSAGPADLEDELANLNGSEEVAGLDELSSLEQEIAKLHHIRPPEAASEAADSVTPSGGADNGGLEARVAGDDLASGSPLLEDGHDSSGNGKASESPLEEVDLIALLKGTDTSHEQPSGDEKCALEKALSELDGVEGDVDVGVTIEGEGQFEIMEIDDDEGEPSSRKPSPKVAVAKTDKPSASSNTSTSIPKQRLSPEQARAVALEQMAGLKNKSRRKEPPPVVKPVDIVSSLNDDWDDYGSEEEKTEVIALLPAQVVSKKPPLPLKKVTSPSKSSLNSPLLLNNKISGVKVMLKTVSQKQLAASTGSALEKPKQAVTVAPPKEIEEPSTGFKRMRVIRKKIIWDPDVPETKTSFAQYASTKTTAKGPSPAPPAPKATVKSISPNTTIKKEVAPKKRAATPTARTTKAGTPVGAAERGISPVKRRSQTPNTGLANGGSQKKKKVSEIDRLMGDEGAANMIHAVEHEQREMSGGEMSNKPLMRKRSMTITGRNQTPRVAVEPTPPKKDSAHSSAKRTPVATDSVFNKSTDPSSASKPRASDSWDYVYKQRASEESMIMRRRSNSSYSSNASVSRNSLDNKPGAANLSDDAADGSDPSFKFLKPVNKANQRGAETSEGVTSHTLANDMKANSGTELVVLRKVDKVAHLVIHAHRGKSGHTYSSQLLEQLSDTLASVARKSEYNTVLLTVEGQQFCQGIDCQELVQGSLEKRRNSVRHLALALKTYLRTLATFPKPVVAGIVGNLINLGVMQLPFSDYVVAADDCSFETNYSKLGQLPEGYALWHGHEKVSSQVHLRLFLLGERLFAPELLGPQSFVNKICKARSVNDEALAIAKQISTNSAEMYRTLKRLNHSAKNAGNFPRLDEELKVIAEQWLTVNCLANFKRYLSDVDF</sequence>
<dbReference type="OrthoDB" id="6357915at2759"/>
<feature type="compositionally biased region" description="Low complexity" evidence="1">
    <location>
        <begin position="439"/>
        <end position="451"/>
    </location>
</feature>
<accession>A0A6P4F1N1</accession>
<dbReference type="SUPFAM" id="SSF52096">
    <property type="entry name" value="ClpP/crotonase"/>
    <property type="match status" value="1"/>
</dbReference>
<dbReference type="CDD" id="cd06558">
    <property type="entry name" value="crotonase-like"/>
    <property type="match status" value="1"/>
</dbReference>
<reference evidence="2" key="3">
    <citation type="submission" date="2025-05" db="UniProtKB">
        <authorList>
            <consortium name="EnsemblMetazoa"/>
        </authorList>
    </citation>
    <scope>IDENTIFICATION</scope>
</reference>
<dbReference type="AlphaFoldDB" id="A0A6P4F1N1"/>
<evidence type="ECO:0000313" key="2">
    <source>
        <dbReference type="EnsemblMetazoa" id="XP_016984315.1"/>
    </source>
</evidence>
<dbReference type="CTD" id="116874"/>
<protein>
    <submittedName>
        <fullName evidence="4">Uncharacterized protein LOC108048282</fullName>
    </submittedName>
</protein>
<dbReference type="PANTHER" id="PTHR43684">
    <property type="match status" value="1"/>
</dbReference>
<dbReference type="GeneID" id="108048282"/>
<dbReference type="Gene3D" id="3.90.226.10">
    <property type="entry name" value="2-enoyl-CoA Hydratase, Chain A, domain 1"/>
    <property type="match status" value="1"/>
</dbReference>
<proteinExistence type="predicted"/>
<organism evidence="4">
    <name type="scientific">Drosophila rhopaloa</name>
    <name type="common">Fruit fly</name>
    <dbReference type="NCBI Taxonomy" id="1041015"/>
    <lineage>
        <taxon>Eukaryota</taxon>
        <taxon>Metazoa</taxon>
        <taxon>Ecdysozoa</taxon>
        <taxon>Arthropoda</taxon>
        <taxon>Hexapoda</taxon>
        <taxon>Insecta</taxon>
        <taxon>Pterygota</taxon>
        <taxon>Neoptera</taxon>
        <taxon>Endopterygota</taxon>
        <taxon>Diptera</taxon>
        <taxon>Brachycera</taxon>
        <taxon>Muscomorpha</taxon>
        <taxon>Ephydroidea</taxon>
        <taxon>Drosophilidae</taxon>
        <taxon>Drosophila</taxon>
        <taxon>Sophophora</taxon>
    </lineage>
</organism>
<feature type="compositionally biased region" description="Polar residues" evidence="1">
    <location>
        <begin position="467"/>
        <end position="478"/>
    </location>
</feature>
<dbReference type="PANTHER" id="PTHR43684:SF11">
    <property type="entry name" value="CHROMO DOMAIN-CONTAINING PROTEIN"/>
    <property type="match status" value="1"/>
</dbReference>
<dbReference type="Proteomes" id="UP001652680">
    <property type="component" value="Unassembled WGS sequence"/>
</dbReference>
<dbReference type="EnsemblMetazoa" id="XM_017128826.2">
    <property type="protein sequence ID" value="XP_016984315.1"/>
    <property type="gene ID" value="LOC108048282"/>
</dbReference>
<keyword evidence="3" id="KW-1185">Reference proteome</keyword>
<feature type="compositionally biased region" description="Low complexity" evidence="1">
    <location>
        <begin position="602"/>
        <end position="615"/>
    </location>
</feature>
<feature type="region of interest" description="Disordered" evidence="1">
    <location>
        <begin position="1"/>
        <end position="141"/>
    </location>
</feature>
<evidence type="ECO:0000313" key="3">
    <source>
        <dbReference type="Proteomes" id="UP001652680"/>
    </source>
</evidence>
<dbReference type="InterPro" id="IPR029045">
    <property type="entry name" value="ClpP/crotonase-like_dom_sf"/>
</dbReference>
<dbReference type="RefSeq" id="XP_016984315.1">
    <property type="nucleotide sequence ID" value="XM_017128826.1"/>
</dbReference>
<evidence type="ECO:0000313" key="4">
    <source>
        <dbReference type="RefSeq" id="XP_016984315.1"/>
    </source>
</evidence>
<feature type="region of interest" description="Disordered" evidence="1">
    <location>
        <begin position="188"/>
        <end position="280"/>
    </location>
</feature>
<feature type="compositionally biased region" description="Polar residues" evidence="1">
    <location>
        <begin position="220"/>
        <end position="231"/>
    </location>
</feature>
<dbReference type="OMA" id="GQYEIME"/>
<reference evidence="4" key="2">
    <citation type="submission" date="2025-04" db="UniProtKB">
        <authorList>
            <consortium name="RefSeq"/>
        </authorList>
    </citation>
    <scope>IDENTIFICATION</scope>
</reference>